<gene>
    <name evidence="2" type="ORF">PR048_031151</name>
</gene>
<evidence type="ECO:0000256" key="1">
    <source>
        <dbReference type="SAM" id="MobiDB-lite"/>
    </source>
</evidence>
<organism evidence="2 3">
    <name type="scientific">Dryococelus australis</name>
    <dbReference type="NCBI Taxonomy" id="614101"/>
    <lineage>
        <taxon>Eukaryota</taxon>
        <taxon>Metazoa</taxon>
        <taxon>Ecdysozoa</taxon>
        <taxon>Arthropoda</taxon>
        <taxon>Hexapoda</taxon>
        <taxon>Insecta</taxon>
        <taxon>Pterygota</taxon>
        <taxon>Neoptera</taxon>
        <taxon>Polyneoptera</taxon>
        <taxon>Phasmatodea</taxon>
        <taxon>Verophasmatodea</taxon>
        <taxon>Anareolatae</taxon>
        <taxon>Phasmatidae</taxon>
        <taxon>Eurycanthinae</taxon>
        <taxon>Dryococelus</taxon>
    </lineage>
</organism>
<comment type="caution">
    <text evidence="2">The sequence shown here is derived from an EMBL/GenBank/DDBJ whole genome shotgun (WGS) entry which is preliminary data.</text>
</comment>
<evidence type="ECO:0000313" key="2">
    <source>
        <dbReference type="EMBL" id="KAJ8867350.1"/>
    </source>
</evidence>
<evidence type="ECO:0000313" key="3">
    <source>
        <dbReference type="Proteomes" id="UP001159363"/>
    </source>
</evidence>
<dbReference type="Proteomes" id="UP001159363">
    <property type="component" value="Chromosome 14"/>
</dbReference>
<keyword evidence="3" id="KW-1185">Reference proteome</keyword>
<protein>
    <submittedName>
        <fullName evidence="2">Uncharacterized protein</fullName>
    </submittedName>
</protein>
<feature type="compositionally biased region" description="Basic and acidic residues" evidence="1">
    <location>
        <begin position="1"/>
        <end position="14"/>
    </location>
</feature>
<sequence>MKGRCKRDIPEKTHRPAASSGAITMCENPGPTPPGVEPGSPRGEAIGYFCADATPSVTIVTSASASACLVVHPAASNLLRRLTHGQGKATRGDGLEMKSRVTALQCLMAADSRTLQATYFVTSRMHASWRQPVGLPQILGEPGNNFVKPNEWATGAEWLDCSPPTLSNSFDSRPVCSRFFACGNRVGQCRWSEGFLGDPPFLPAPSLGAAQHSHQFTLVGS</sequence>
<dbReference type="EMBL" id="JARBHB010000015">
    <property type="protein sequence ID" value="KAJ8867350.1"/>
    <property type="molecule type" value="Genomic_DNA"/>
</dbReference>
<proteinExistence type="predicted"/>
<name>A0ABQ9G4G6_9NEOP</name>
<reference evidence="2 3" key="1">
    <citation type="submission" date="2023-02" db="EMBL/GenBank/DDBJ databases">
        <title>LHISI_Scaffold_Assembly.</title>
        <authorList>
            <person name="Stuart O.P."/>
            <person name="Cleave R."/>
            <person name="Magrath M.J.L."/>
            <person name="Mikheyev A.S."/>
        </authorList>
    </citation>
    <scope>NUCLEOTIDE SEQUENCE [LARGE SCALE GENOMIC DNA]</scope>
    <source>
        <strain evidence="2">Daus_M_001</strain>
        <tissue evidence="2">Leg muscle</tissue>
    </source>
</reference>
<accession>A0ABQ9G4G6</accession>
<feature type="region of interest" description="Disordered" evidence="1">
    <location>
        <begin position="1"/>
        <end position="40"/>
    </location>
</feature>